<keyword evidence="2" id="KW-1185">Reference proteome</keyword>
<comment type="caution">
    <text evidence="1">The sequence shown here is derived from an EMBL/GenBank/DDBJ whole genome shotgun (WGS) entry which is preliminary data.</text>
</comment>
<proteinExistence type="predicted"/>
<accession>A0A1J8QJ58</accession>
<evidence type="ECO:0000313" key="2">
    <source>
        <dbReference type="Proteomes" id="UP000183567"/>
    </source>
</evidence>
<sequence>MGIITFLRNVLHPPLTSTSGYLSPSNNSPQVGPAGLRTSIRSIFTMTLTHTAERYVVHELLTSTDAVISCDPSVLHTSECPDQNIVCDTDGFRRGVTGGTGY</sequence>
<organism evidence="1 2">
    <name type="scientific">Rhizopogon vesiculosus</name>
    <dbReference type="NCBI Taxonomy" id="180088"/>
    <lineage>
        <taxon>Eukaryota</taxon>
        <taxon>Fungi</taxon>
        <taxon>Dikarya</taxon>
        <taxon>Basidiomycota</taxon>
        <taxon>Agaricomycotina</taxon>
        <taxon>Agaricomycetes</taxon>
        <taxon>Agaricomycetidae</taxon>
        <taxon>Boletales</taxon>
        <taxon>Suillineae</taxon>
        <taxon>Rhizopogonaceae</taxon>
        <taxon>Rhizopogon</taxon>
    </lineage>
</organism>
<dbReference type="STRING" id="180088.A0A1J8QJ58"/>
<dbReference type="Proteomes" id="UP000183567">
    <property type="component" value="Unassembled WGS sequence"/>
</dbReference>
<dbReference type="EMBL" id="LVVM01004083">
    <property type="protein sequence ID" value="OJA13633.1"/>
    <property type="molecule type" value="Genomic_DNA"/>
</dbReference>
<evidence type="ECO:0000313" key="1">
    <source>
        <dbReference type="EMBL" id="OJA13633.1"/>
    </source>
</evidence>
<gene>
    <name evidence="1" type="ORF">AZE42_13454</name>
</gene>
<name>A0A1J8QJ58_9AGAM</name>
<protein>
    <submittedName>
        <fullName evidence="1">Uncharacterized protein</fullName>
    </submittedName>
</protein>
<reference evidence="1 2" key="1">
    <citation type="submission" date="2016-03" db="EMBL/GenBank/DDBJ databases">
        <title>Comparative genomics of the ectomycorrhizal sister species Rhizopogon vinicolor and Rhizopogon vesiculosus (Basidiomycota: Boletales) reveals a divergence of the mating type B locus.</title>
        <authorList>
            <person name="Mujic A.B."/>
            <person name="Kuo A."/>
            <person name="Tritt A."/>
            <person name="Lipzen A."/>
            <person name="Chen C."/>
            <person name="Johnson J."/>
            <person name="Sharma A."/>
            <person name="Barry K."/>
            <person name="Grigoriev I.V."/>
            <person name="Spatafora J.W."/>
        </authorList>
    </citation>
    <scope>NUCLEOTIDE SEQUENCE [LARGE SCALE GENOMIC DNA]</scope>
    <source>
        <strain evidence="1 2">AM-OR11-056</strain>
    </source>
</reference>
<dbReference type="AlphaFoldDB" id="A0A1J8QJ58"/>